<feature type="domain" description="Methylated-DNA-[protein]-cysteine S-methyltransferase DNA binding" evidence="9">
    <location>
        <begin position="85"/>
        <end position="164"/>
    </location>
</feature>
<dbReference type="GO" id="GO:0032259">
    <property type="term" value="P:methylation"/>
    <property type="evidence" value="ECO:0007669"/>
    <property type="project" value="UniProtKB-KW"/>
</dbReference>
<dbReference type="InterPro" id="IPR036217">
    <property type="entry name" value="MethylDNA_cys_MeTrfase_DNAb"/>
</dbReference>
<dbReference type="GO" id="GO:0008168">
    <property type="term" value="F:methyltransferase activity"/>
    <property type="evidence" value="ECO:0007669"/>
    <property type="project" value="UniProtKB-KW"/>
</dbReference>
<dbReference type="InterPro" id="IPR001497">
    <property type="entry name" value="MethylDNA_cys_MeTrfase_AS"/>
</dbReference>
<keyword evidence="4 8" id="KW-0808">Transferase</keyword>
<comment type="caution">
    <text evidence="11">The sequence shown here is derived from an EMBL/GenBank/DDBJ whole genome shotgun (WGS) entry which is preliminary data.</text>
</comment>
<comment type="catalytic activity">
    <reaction evidence="7 8">
        <text>a 6-O-methyl-2'-deoxyguanosine in DNA + L-cysteinyl-[protein] = S-methyl-L-cysteinyl-[protein] + a 2'-deoxyguanosine in DNA</text>
        <dbReference type="Rhea" id="RHEA:24000"/>
        <dbReference type="Rhea" id="RHEA-COMP:10131"/>
        <dbReference type="Rhea" id="RHEA-COMP:10132"/>
        <dbReference type="Rhea" id="RHEA-COMP:11367"/>
        <dbReference type="Rhea" id="RHEA-COMP:11368"/>
        <dbReference type="ChEBI" id="CHEBI:29950"/>
        <dbReference type="ChEBI" id="CHEBI:82612"/>
        <dbReference type="ChEBI" id="CHEBI:85445"/>
        <dbReference type="ChEBI" id="CHEBI:85448"/>
        <dbReference type="EC" id="2.1.1.63"/>
    </reaction>
</comment>
<dbReference type="PANTHER" id="PTHR10815:SF5">
    <property type="entry name" value="METHYLATED-DNA--PROTEIN-CYSTEINE METHYLTRANSFERASE"/>
    <property type="match status" value="1"/>
</dbReference>
<comment type="miscellaneous">
    <text evidence="8">This enzyme catalyzes only one turnover and therefore is not strictly catalytic. According to one definition, an enzyme is a biocatalyst that acts repeatedly and over many reaction cycles.</text>
</comment>
<comment type="subcellular location">
    <subcellularLocation>
        <location evidence="8">Cytoplasm</location>
    </subcellularLocation>
</comment>
<evidence type="ECO:0000256" key="7">
    <source>
        <dbReference type="ARBA" id="ARBA00049348"/>
    </source>
</evidence>
<dbReference type="InterPro" id="IPR036631">
    <property type="entry name" value="MGMT_N_sf"/>
</dbReference>
<dbReference type="SUPFAM" id="SSF53155">
    <property type="entry name" value="Methylated DNA-protein cysteine methyltransferase domain"/>
    <property type="match status" value="1"/>
</dbReference>
<dbReference type="PROSITE" id="PS00374">
    <property type="entry name" value="MGMT"/>
    <property type="match status" value="1"/>
</dbReference>
<keyword evidence="6 8" id="KW-0234">DNA repair</keyword>
<dbReference type="EMBL" id="BSRI01000002">
    <property type="protein sequence ID" value="GLV58506.1"/>
    <property type="molecule type" value="Genomic_DNA"/>
</dbReference>
<comment type="catalytic activity">
    <reaction evidence="1 8">
        <text>a 4-O-methyl-thymidine in DNA + L-cysteinyl-[protein] = a thymidine in DNA + S-methyl-L-cysteinyl-[protein]</text>
        <dbReference type="Rhea" id="RHEA:53428"/>
        <dbReference type="Rhea" id="RHEA-COMP:10131"/>
        <dbReference type="Rhea" id="RHEA-COMP:10132"/>
        <dbReference type="Rhea" id="RHEA-COMP:13555"/>
        <dbReference type="Rhea" id="RHEA-COMP:13556"/>
        <dbReference type="ChEBI" id="CHEBI:29950"/>
        <dbReference type="ChEBI" id="CHEBI:82612"/>
        <dbReference type="ChEBI" id="CHEBI:137386"/>
        <dbReference type="ChEBI" id="CHEBI:137387"/>
        <dbReference type="EC" id="2.1.1.63"/>
    </reaction>
</comment>
<dbReference type="PANTHER" id="PTHR10815">
    <property type="entry name" value="METHYLATED-DNA--PROTEIN-CYSTEINE METHYLTRANSFERASE"/>
    <property type="match status" value="1"/>
</dbReference>
<proteinExistence type="inferred from homology"/>
<evidence type="ECO:0000313" key="11">
    <source>
        <dbReference type="EMBL" id="GLV58506.1"/>
    </source>
</evidence>
<comment type="similarity">
    <text evidence="8">Belongs to the MGMT family.</text>
</comment>
<name>A0ABQ6FY66_9CHLR</name>
<evidence type="ECO:0000256" key="6">
    <source>
        <dbReference type="ARBA" id="ARBA00023204"/>
    </source>
</evidence>
<dbReference type="Proteomes" id="UP001344906">
    <property type="component" value="Unassembled WGS sequence"/>
</dbReference>
<evidence type="ECO:0000256" key="1">
    <source>
        <dbReference type="ARBA" id="ARBA00001286"/>
    </source>
</evidence>
<dbReference type="Pfam" id="PF02870">
    <property type="entry name" value="Methyltransf_1N"/>
    <property type="match status" value="1"/>
</dbReference>
<evidence type="ECO:0000256" key="8">
    <source>
        <dbReference type="HAMAP-Rule" id="MF_00772"/>
    </source>
</evidence>
<comment type="function">
    <text evidence="8">Involved in the cellular defense against the biological effects of O6-methylguanine (O6-MeG) and O4-methylthymine (O4-MeT) in DNA. Repairs the methylated nucleobase in DNA by stoichiometrically transferring the methyl group to a cysteine residue in the enzyme. This is a suicide reaction: the enzyme is irreversibly inactivated.</text>
</comment>
<dbReference type="InterPro" id="IPR023546">
    <property type="entry name" value="MGMT"/>
</dbReference>
<keyword evidence="12" id="KW-1185">Reference proteome</keyword>
<dbReference type="CDD" id="cd06445">
    <property type="entry name" value="ATase"/>
    <property type="match status" value="1"/>
</dbReference>
<dbReference type="Gene3D" id="1.10.10.10">
    <property type="entry name" value="Winged helix-like DNA-binding domain superfamily/Winged helix DNA-binding domain"/>
    <property type="match status" value="1"/>
</dbReference>
<feature type="active site" description="Nucleophile; methyl group acceptor" evidence="8">
    <location>
        <position position="136"/>
    </location>
</feature>
<dbReference type="EC" id="2.1.1.63" evidence="8"/>
<dbReference type="InterPro" id="IPR014048">
    <property type="entry name" value="MethylDNA_cys_MeTrfase_DNA-bd"/>
</dbReference>
<keyword evidence="2 8" id="KW-0963">Cytoplasm</keyword>
<evidence type="ECO:0000259" key="9">
    <source>
        <dbReference type="Pfam" id="PF01035"/>
    </source>
</evidence>
<feature type="domain" description="Methylguanine DNA methyltransferase ribonuclease-like" evidence="10">
    <location>
        <begin position="4"/>
        <end position="80"/>
    </location>
</feature>
<dbReference type="InterPro" id="IPR036388">
    <property type="entry name" value="WH-like_DNA-bd_sf"/>
</dbReference>
<evidence type="ECO:0000259" key="10">
    <source>
        <dbReference type="Pfam" id="PF02870"/>
    </source>
</evidence>
<organism evidence="11 12">
    <name type="scientific">Dictyobacter halimunensis</name>
    <dbReference type="NCBI Taxonomy" id="3026934"/>
    <lineage>
        <taxon>Bacteria</taxon>
        <taxon>Bacillati</taxon>
        <taxon>Chloroflexota</taxon>
        <taxon>Ktedonobacteria</taxon>
        <taxon>Ktedonobacterales</taxon>
        <taxon>Dictyobacteraceae</taxon>
        <taxon>Dictyobacter</taxon>
    </lineage>
</organism>
<accession>A0ABQ6FY66</accession>
<evidence type="ECO:0000256" key="5">
    <source>
        <dbReference type="ARBA" id="ARBA00022763"/>
    </source>
</evidence>
<sequence length="168" mass="18295">MEELLYDTIDSPIGTIVLVVDGEQLCSLDYTDYESRMMTLLRKRYGEFQLTRASDPCGFSSQLRAYFAGDYRCLDAIPVNTGGTAFQQQVWSALRAIPAGTTTTYGQLAARLGRPTASRAVGAANALNPIAIVLPCHRIIGANASLTGYAGGLQRKHWLLQHEQGIVL</sequence>
<protein>
    <recommendedName>
        <fullName evidence="8">Methylated-DNA--protein-cysteine methyltransferase</fullName>
        <ecNumber evidence="8">2.1.1.63</ecNumber>
    </recommendedName>
    <alternativeName>
        <fullName evidence="8">6-O-methylguanine-DNA methyltransferase</fullName>
        <shortName evidence="8">MGMT</shortName>
    </alternativeName>
    <alternativeName>
        <fullName evidence="8">O-6-methylguanine-DNA-alkyltransferase</fullName>
    </alternativeName>
</protein>
<dbReference type="InterPro" id="IPR008332">
    <property type="entry name" value="MethylG_MeTrfase_N"/>
</dbReference>
<dbReference type="HAMAP" id="MF_00772">
    <property type="entry name" value="OGT"/>
    <property type="match status" value="1"/>
</dbReference>
<dbReference type="SUPFAM" id="SSF46767">
    <property type="entry name" value="Methylated DNA-protein cysteine methyltransferase, C-terminal domain"/>
    <property type="match status" value="1"/>
</dbReference>
<reference evidence="11 12" key="1">
    <citation type="submission" date="2023-02" db="EMBL/GenBank/DDBJ databases">
        <title>Dictyobacter halimunensis sp. nov., a new member of the class Ktedonobacteria from forest soil in a geothermal area.</title>
        <authorList>
            <person name="Rachmania M.K."/>
            <person name="Ningsih F."/>
            <person name="Sakai Y."/>
            <person name="Yabe S."/>
            <person name="Yokota A."/>
            <person name="Sjamsuridzal W."/>
        </authorList>
    </citation>
    <scope>NUCLEOTIDE SEQUENCE [LARGE SCALE GENOMIC DNA]</scope>
    <source>
        <strain evidence="11 12">S3.2.2.5</strain>
    </source>
</reference>
<keyword evidence="3 8" id="KW-0489">Methyltransferase</keyword>
<gene>
    <name evidence="11" type="primary">ogt</name>
    <name evidence="11" type="ORF">KDH_53370</name>
</gene>
<dbReference type="RefSeq" id="WP_338254738.1">
    <property type="nucleotide sequence ID" value="NZ_BSRI01000002.1"/>
</dbReference>
<dbReference type="Gene3D" id="3.30.160.70">
    <property type="entry name" value="Methylated DNA-protein cysteine methyltransferase domain"/>
    <property type="match status" value="1"/>
</dbReference>
<dbReference type="Pfam" id="PF01035">
    <property type="entry name" value="DNA_binding_1"/>
    <property type="match status" value="1"/>
</dbReference>
<dbReference type="NCBIfam" id="TIGR00589">
    <property type="entry name" value="ogt"/>
    <property type="match status" value="1"/>
</dbReference>
<evidence type="ECO:0000256" key="2">
    <source>
        <dbReference type="ARBA" id="ARBA00022490"/>
    </source>
</evidence>
<keyword evidence="5 8" id="KW-0227">DNA damage</keyword>
<evidence type="ECO:0000256" key="4">
    <source>
        <dbReference type="ARBA" id="ARBA00022679"/>
    </source>
</evidence>
<evidence type="ECO:0000313" key="12">
    <source>
        <dbReference type="Proteomes" id="UP001344906"/>
    </source>
</evidence>
<evidence type="ECO:0000256" key="3">
    <source>
        <dbReference type="ARBA" id="ARBA00022603"/>
    </source>
</evidence>